<dbReference type="PANTHER" id="PTHR45348:SF2">
    <property type="entry name" value="ZINC-TYPE ALCOHOL DEHYDROGENASE-LIKE PROTEIN C2E1P3.01"/>
    <property type="match status" value="1"/>
</dbReference>
<reference evidence="6" key="2">
    <citation type="submission" date="2020-04" db="EMBL/GenBank/DDBJ databases">
        <authorList>
            <consortium name="NCBI Genome Project"/>
        </authorList>
    </citation>
    <scope>NUCLEOTIDE SEQUENCE</scope>
    <source>
        <strain evidence="6">CBS 342.82</strain>
    </source>
</reference>
<dbReference type="RefSeq" id="XP_033458540.1">
    <property type="nucleotide sequence ID" value="XM_033605135.1"/>
</dbReference>
<gene>
    <name evidence="6" type="ORF">K489DRAFT_381499</name>
</gene>
<dbReference type="PANTHER" id="PTHR45348">
    <property type="entry name" value="HYPOTHETICAL OXIDOREDUCTASE (EUROFUNG)"/>
    <property type="match status" value="1"/>
</dbReference>
<dbReference type="InterPro" id="IPR047122">
    <property type="entry name" value="Trans-enoyl_RdTase-like"/>
</dbReference>
<organism evidence="6">
    <name type="scientific">Dissoconium aciculare CBS 342.82</name>
    <dbReference type="NCBI Taxonomy" id="1314786"/>
    <lineage>
        <taxon>Eukaryota</taxon>
        <taxon>Fungi</taxon>
        <taxon>Dikarya</taxon>
        <taxon>Ascomycota</taxon>
        <taxon>Pezizomycotina</taxon>
        <taxon>Dothideomycetes</taxon>
        <taxon>Dothideomycetidae</taxon>
        <taxon>Mycosphaerellales</taxon>
        <taxon>Dissoconiaceae</taxon>
        <taxon>Dissoconium</taxon>
    </lineage>
</organism>
<dbReference type="Gene3D" id="3.40.50.720">
    <property type="entry name" value="NAD(P)-binding Rossmann-like Domain"/>
    <property type="match status" value="1"/>
</dbReference>
<dbReference type="InterPro" id="IPR036291">
    <property type="entry name" value="NAD(P)-bd_dom_sf"/>
</dbReference>
<dbReference type="OrthoDB" id="10257049at2759"/>
<keyword evidence="5" id="KW-1185">Reference proteome</keyword>
<dbReference type="Gene3D" id="3.90.180.10">
    <property type="entry name" value="Medium-chain alcohol dehydrogenases, catalytic domain"/>
    <property type="match status" value="1"/>
</dbReference>
<dbReference type="SMART" id="SM00829">
    <property type="entry name" value="PKS_ER"/>
    <property type="match status" value="1"/>
</dbReference>
<dbReference type="AlphaFoldDB" id="A0A6J3M1X8"/>
<sequence>MHSISNTITRRLALFSARQSSTTTTTSRSILPLIAPPTTSLFSSPSRTIRSRSYAMASNSAAWLTAAKSPAFEVKEAPLWTAEAGEILVENKAVAINPVDGSLQAFAWWPMNYPTVLGQDVAGVVVSVGSGVTRFKKGDRVVGHALGMATKRDQDNAFQNYTILTQHMTSAIPDGISYESAAVIPLGCSTAACGLFQDAPFLGLDYPTSPRRPANGKTILVWGGSSSVGSNAIQLALAAGYDVLATASPKNFAYVKSLGAYAVVDYSSPSVEADLISALGGKTLAGVLDAIGGDATIVSSKVLAATAGAGRIATTKGAADYTPPAGVEIKRIFGTTLANNAVGAAIYESFLPAALAAGTFVPSPQPEVTGSGLGAVQGAVDAIMKGVSAKKLVVTL</sequence>
<evidence type="ECO:0000313" key="5">
    <source>
        <dbReference type="Proteomes" id="UP000504637"/>
    </source>
</evidence>
<dbReference type="InterPro" id="IPR013149">
    <property type="entry name" value="ADH-like_C"/>
</dbReference>
<dbReference type="CDD" id="cd08249">
    <property type="entry name" value="enoyl_reductase_like"/>
    <property type="match status" value="1"/>
</dbReference>
<dbReference type="GO" id="GO:0016651">
    <property type="term" value="F:oxidoreductase activity, acting on NAD(P)H"/>
    <property type="evidence" value="ECO:0007669"/>
    <property type="project" value="InterPro"/>
</dbReference>
<evidence type="ECO:0000256" key="1">
    <source>
        <dbReference type="ARBA" id="ARBA00008072"/>
    </source>
</evidence>
<reference evidence="6" key="3">
    <citation type="submission" date="2025-08" db="UniProtKB">
        <authorList>
            <consortium name="RefSeq"/>
        </authorList>
    </citation>
    <scope>IDENTIFICATION</scope>
    <source>
        <strain evidence="6">CBS 342.82</strain>
    </source>
</reference>
<keyword evidence="3" id="KW-0560">Oxidoreductase</keyword>
<accession>A0A6J3M1X8</accession>
<evidence type="ECO:0000259" key="4">
    <source>
        <dbReference type="SMART" id="SM00829"/>
    </source>
</evidence>
<dbReference type="SUPFAM" id="SSF50129">
    <property type="entry name" value="GroES-like"/>
    <property type="match status" value="1"/>
</dbReference>
<dbReference type="InterPro" id="IPR011032">
    <property type="entry name" value="GroES-like_sf"/>
</dbReference>
<comment type="subunit">
    <text evidence="2">Monomer.</text>
</comment>
<reference evidence="6" key="1">
    <citation type="submission" date="2020-01" db="EMBL/GenBank/DDBJ databases">
        <authorList>
            <consortium name="DOE Joint Genome Institute"/>
            <person name="Haridas S."/>
            <person name="Albert R."/>
            <person name="Binder M."/>
            <person name="Bloem J."/>
            <person name="Labutti K."/>
            <person name="Salamov A."/>
            <person name="Andreopoulos B."/>
            <person name="Baker S.E."/>
            <person name="Barry K."/>
            <person name="Bills G."/>
            <person name="Bluhm B.H."/>
            <person name="Cannon C."/>
            <person name="Castanera R."/>
            <person name="Culley D.E."/>
            <person name="Daum C."/>
            <person name="Ezra D."/>
            <person name="Gonzalez J.B."/>
            <person name="Henrissat B."/>
            <person name="Kuo A."/>
            <person name="Liang C."/>
            <person name="Lipzen A."/>
            <person name="Lutzoni F."/>
            <person name="Magnuson J."/>
            <person name="Mondo S."/>
            <person name="Nolan M."/>
            <person name="Ohm R."/>
            <person name="Pangilinan J."/>
            <person name="Park H.-J."/>
            <person name="Ramirez L."/>
            <person name="Alfaro M."/>
            <person name="Sun H."/>
            <person name="Tritt A."/>
            <person name="Yoshinaga Y."/>
            <person name="Zwiers L.-H."/>
            <person name="Turgeon B.G."/>
            <person name="Goodwin S.B."/>
            <person name="Spatafora J.W."/>
            <person name="Crous P.W."/>
            <person name="Grigoriev I.V."/>
        </authorList>
    </citation>
    <scope>NUCLEOTIDE SEQUENCE</scope>
    <source>
        <strain evidence="6">CBS 342.82</strain>
    </source>
</reference>
<feature type="domain" description="Enoyl reductase (ER)" evidence="4">
    <location>
        <begin position="65"/>
        <end position="394"/>
    </location>
</feature>
<evidence type="ECO:0000313" key="6">
    <source>
        <dbReference type="RefSeq" id="XP_033458540.1"/>
    </source>
</evidence>
<dbReference type="Proteomes" id="UP000504637">
    <property type="component" value="Unplaced"/>
</dbReference>
<dbReference type="Pfam" id="PF00107">
    <property type="entry name" value="ADH_zinc_N"/>
    <property type="match status" value="1"/>
</dbReference>
<dbReference type="Pfam" id="PF08240">
    <property type="entry name" value="ADH_N"/>
    <property type="match status" value="1"/>
</dbReference>
<dbReference type="InterPro" id="IPR013154">
    <property type="entry name" value="ADH-like_N"/>
</dbReference>
<protein>
    <submittedName>
        <fullName evidence="6">Zinc-binding oxidoreductase CipB</fullName>
    </submittedName>
</protein>
<comment type="similarity">
    <text evidence="1">Belongs to the zinc-containing alcohol dehydrogenase family.</text>
</comment>
<evidence type="ECO:0000256" key="2">
    <source>
        <dbReference type="ARBA" id="ARBA00011245"/>
    </source>
</evidence>
<dbReference type="SUPFAM" id="SSF51735">
    <property type="entry name" value="NAD(P)-binding Rossmann-fold domains"/>
    <property type="match status" value="1"/>
</dbReference>
<name>A0A6J3M1X8_9PEZI</name>
<proteinExistence type="inferred from homology"/>
<dbReference type="GeneID" id="54362935"/>
<evidence type="ECO:0000256" key="3">
    <source>
        <dbReference type="ARBA" id="ARBA00023002"/>
    </source>
</evidence>
<dbReference type="InterPro" id="IPR020843">
    <property type="entry name" value="ER"/>
</dbReference>